<comment type="caution">
    <text evidence="2">The sequence shown here is derived from an EMBL/GenBank/DDBJ whole genome shotgun (WGS) entry which is preliminary data.</text>
</comment>
<keyword evidence="3" id="KW-1185">Reference proteome</keyword>
<organism evidence="2 3">
    <name type="scientific">Nostocoides veronense</name>
    <dbReference type="NCBI Taxonomy" id="330836"/>
    <lineage>
        <taxon>Bacteria</taxon>
        <taxon>Bacillati</taxon>
        <taxon>Actinomycetota</taxon>
        <taxon>Actinomycetes</taxon>
        <taxon>Micrococcales</taxon>
        <taxon>Intrasporangiaceae</taxon>
        <taxon>Nostocoides</taxon>
    </lineage>
</organism>
<protein>
    <submittedName>
        <fullName evidence="2">Uncharacterized protein</fullName>
    </submittedName>
</protein>
<name>A0ABN2LYP7_9MICO</name>
<reference evidence="2 3" key="1">
    <citation type="journal article" date="2019" name="Int. J. Syst. Evol. Microbiol.">
        <title>The Global Catalogue of Microorganisms (GCM) 10K type strain sequencing project: providing services to taxonomists for standard genome sequencing and annotation.</title>
        <authorList>
            <consortium name="The Broad Institute Genomics Platform"/>
            <consortium name="The Broad Institute Genome Sequencing Center for Infectious Disease"/>
            <person name="Wu L."/>
            <person name="Ma J."/>
        </authorList>
    </citation>
    <scope>NUCLEOTIDE SEQUENCE [LARGE SCALE GENOMIC DNA]</scope>
    <source>
        <strain evidence="2 3">JCM 15592</strain>
    </source>
</reference>
<sequence>MSGAPEALNGPTPQDMQSQLILIWRWQRQSPQSRGRRVREGEGLGYGQCHDSGPFLESVGLARRSDTARGADQGSIAPLTFGHAGGSGLGQAERPMEFVACAGRECGGRGG</sequence>
<dbReference type="EMBL" id="BAAAPO010000044">
    <property type="protein sequence ID" value="GAA1803501.1"/>
    <property type="molecule type" value="Genomic_DNA"/>
</dbReference>
<evidence type="ECO:0000313" key="2">
    <source>
        <dbReference type="EMBL" id="GAA1803501.1"/>
    </source>
</evidence>
<evidence type="ECO:0000256" key="1">
    <source>
        <dbReference type="SAM" id="MobiDB-lite"/>
    </source>
</evidence>
<dbReference type="Proteomes" id="UP001499938">
    <property type="component" value="Unassembled WGS sequence"/>
</dbReference>
<gene>
    <name evidence="2" type="ORF">GCM10009811_28920</name>
</gene>
<proteinExistence type="predicted"/>
<accession>A0ABN2LYP7</accession>
<feature type="region of interest" description="Disordered" evidence="1">
    <location>
        <begin position="30"/>
        <end position="49"/>
    </location>
</feature>
<evidence type="ECO:0000313" key="3">
    <source>
        <dbReference type="Proteomes" id="UP001499938"/>
    </source>
</evidence>